<dbReference type="HOGENOM" id="CLU_606965_0_0_1"/>
<organism evidence="2 3">
    <name type="scientific">Galerina marginata (strain CBS 339.88)</name>
    <dbReference type="NCBI Taxonomy" id="685588"/>
    <lineage>
        <taxon>Eukaryota</taxon>
        <taxon>Fungi</taxon>
        <taxon>Dikarya</taxon>
        <taxon>Basidiomycota</taxon>
        <taxon>Agaricomycotina</taxon>
        <taxon>Agaricomycetes</taxon>
        <taxon>Agaricomycetidae</taxon>
        <taxon>Agaricales</taxon>
        <taxon>Agaricineae</taxon>
        <taxon>Strophariaceae</taxon>
        <taxon>Galerina</taxon>
    </lineage>
</organism>
<name>A0A067T643_GALM3</name>
<evidence type="ECO:0000256" key="1">
    <source>
        <dbReference type="SAM" id="MobiDB-lite"/>
    </source>
</evidence>
<feature type="region of interest" description="Disordered" evidence="1">
    <location>
        <begin position="206"/>
        <end position="281"/>
    </location>
</feature>
<feature type="compositionally biased region" description="Basic residues" evidence="1">
    <location>
        <begin position="260"/>
        <end position="269"/>
    </location>
</feature>
<keyword evidence="3" id="KW-1185">Reference proteome</keyword>
<feature type="compositionally biased region" description="Basic residues" evidence="1">
    <location>
        <begin position="334"/>
        <end position="344"/>
    </location>
</feature>
<feature type="region of interest" description="Disordered" evidence="1">
    <location>
        <begin position="302"/>
        <end position="364"/>
    </location>
</feature>
<gene>
    <name evidence="2" type="ORF">GALMADRAFT_155568</name>
</gene>
<accession>A0A067T643</accession>
<feature type="compositionally biased region" description="Basic residues" evidence="1">
    <location>
        <begin position="206"/>
        <end position="215"/>
    </location>
</feature>
<feature type="compositionally biased region" description="Polar residues" evidence="1">
    <location>
        <begin position="95"/>
        <end position="105"/>
    </location>
</feature>
<reference evidence="3" key="1">
    <citation type="journal article" date="2014" name="Proc. Natl. Acad. Sci. U.S.A.">
        <title>Extensive sampling of basidiomycete genomes demonstrates inadequacy of the white-rot/brown-rot paradigm for wood decay fungi.</title>
        <authorList>
            <person name="Riley R."/>
            <person name="Salamov A.A."/>
            <person name="Brown D.W."/>
            <person name="Nagy L.G."/>
            <person name="Floudas D."/>
            <person name="Held B.W."/>
            <person name="Levasseur A."/>
            <person name="Lombard V."/>
            <person name="Morin E."/>
            <person name="Otillar R."/>
            <person name="Lindquist E.A."/>
            <person name="Sun H."/>
            <person name="LaButti K.M."/>
            <person name="Schmutz J."/>
            <person name="Jabbour D."/>
            <person name="Luo H."/>
            <person name="Baker S.E."/>
            <person name="Pisabarro A.G."/>
            <person name="Walton J.D."/>
            <person name="Blanchette R.A."/>
            <person name="Henrissat B."/>
            <person name="Martin F."/>
            <person name="Cullen D."/>
            <person name="Hibbett D.S."/>
            <person name="Grigoriev I.V."/>
        </authorList>
    </citation>
    <scope>NUCLEOTIDE SEQUENCE [LARGE SCALE GENOMIC DNA]</scope>
    <source>
        <strain evidence="3">CBS 339.88</strain>
    </source>
</reference>
<evidence type="ECO:0000313" key="3">
    <source>
        <dbReference type="Proteomes" id="UP000027222"/>
    </source>
</evidence>
<protein>
    <submittedName>
        <fullName evidence="2">Uncharacterized protein</fullName>
    </submittedName>
</protein>
<feature type="compositionally biased region" description="Low complexity" evidence="1">
    <location>
        <begin position="408"/>
        <end position="421"/>
    </location>
</feature>
<evidence type="ECO:0000313" key="2">
    <source>
        <dbReference type="EMBL" id="KDR77827.1"/>
    </source>
</evidence>
<feature type="compositionally biased region" description="Basic and acidic residues" evidence="1">
    <location>
        <begin position="424"/>
        <end position="445"/>
    </location>
</feature>
<dbReference type="Proteomes" id="UP000027222">
    <property type="component" value="Unassembled WGS sequence"/>
</dbReference>
<feature type="region of interest" description="Disordered" evidence="1">
    <location>
        <begin position="403"/>
        <end position="451"/>
    </location>
</feature>
<feature type="compositionally biased region" description="Pro residues" evidence="1">
    <location>
        <begin position="306"/>
        <end position="321"/>
    </location>
</feature>
<dbReference type="AlphaFoldDB" id="A0A067T643"/>
<sequence length="451" mass="49175">MTIGVGENSSPATICSSNVSSSSKSLQAWQETPICATLPRLFPAPLPLPNPARASSFLIQQAGLSTTTREGARLPKSKNTRQLNPHNRQRRRALQNKNASKSTLAQAGASGPAKIIARRWGGTLADVDEIVQARRNERGYVPSPQPLDPFEAAPAVLPLAVVGVSTIAGAVPYTCAPVHPASPARPGPAPAPAYTFHLFPVPNTARRRHYRHQRHQQPQQQHRPPPVHRGHSINARDVQSLDAHSHPTRAAPPKQNLSAQRRHHRHQHQYQRPQHQQHIQDHQLPYQRHELPHQQYQRLPAAPAAPAVPAPAPATSAPPPAASAQAQAPPAPAHKPHKSNRRARRQEGDDPKCKLPHASRSSSRADVTAIEIVGGEAATRLWGDCLPLLIDKLDRGVCEQSEARSCGDSIAKSASDFDAADAGGGERGRREEKRENERYDLEQLHGPRGVW</sequence>
<dbReference type="EMBL" id="KL142376">
    <property type="protein sequence ID" value="KDR77827.1"/>
    <property type="molecule type" value="Genomic_DNA"/>
</dbReference>
<feature type="region of interest" description="Disordered" evidence="1">
    <location>
        <begin position="65"/>
        <end position="110"/>
    </location>
</feature>
<proteinExistence type="predicted"/>